<dbReference type="Proteomes" id="UP000314294">
    <property type="component" value="Unassembled WGS sequence"/>
</dbReference>
<name>A0A4Z2J5K6_9TELE</name>
<feature type="region of interest" description="Disordered" evidence="1">
    <location>
        <begin position="1"/>
        <end position="31"/>
    </location>
</feature>
<organism evidence="2 3">
    <name type="scientific">Liparis tanakae</name>
    <name type="common">Tanaka's snailfish</name>
    <dbReference type="NCBI Taxonomy" id="230148"/>
    <lineage>
        <taxon>Eukaryota</taxon>
        <taxon>Metazoa</taxon>
        <taxon>Chordata</taxon>
        <taxon>Craniata</taxon>
        <taxon>Vertebrata</taxon>
        <taxon>Euteleostomi</taxon>
        <taxon>Actinopterygii</taxon>
        <taxon>Neopterygii</taxon>
        <taxon>Teleostei</taxon>
        <taxon>Neoteleostei</taxon>
        <taxon>Acanthomorphata</taxon>
        <taxon>Eupercaria</taxon>
        <taxon>Perciformes</taxon>
        <taxon>Cottioidei</taxon>
        <taxon>Cottales</taxon>
        <taxon>Liparidae</taxon>
        <taxon>Liparis</taxon>
    </lineage>
</organism>
<protein>
    <submittedName>
        <fullName evidence="2">Uncharacterized protein</fullName>
    </submittedName>
</protein>
<dbReference type="AlphaFoldDB" id="A0A4Z2J5K6"/>
<evidence type="ECO:0000313" key="2">
    <source>
        <dbReference type="EMBL" id="TNN84938.1"/>
    </source>
</evidence>
<dbReference type="EMBL" id="SRLO01000024">
    <property type="protein sequence ID" value="TNN84938.1"/>
    <property type="molecule type" value="Genomic_DNA"/>
</dbReference>
<gene>
    <name evidence="2" type="ORF">EYF80_004983</name>
</gene>
<evidence type="ECO:0000256" key="1">
    <source>
        <dbReference type="SAM" id="MobiDB-lite"/>
    </source>
</evidence>
<comment type="caution">
    <text evidence="2">The sequence shown here is derived from an EMBL/GenBank/DDBJ whole genome shotgun (WGS) entry which is preliminary data.</text>
</comment>
<keyword evidence="3" id="KW-1185">Reference proteome</keyword>
<proteinExistence type="predicted"/>
<reference evidence="2 3" key="1">
    <citation type="submission" date="2019-03" db="EMBL/GenBank/DDBJ databases">
        <title>First draft genome of Liparis tanakae, snailfish: a comprehensive survey of snailfish specific genes.</title>
        <authorList>
            <person name="Kim W."/>
            <person name="Song I."/>
            <person name="Jeong J.-H."/>
            <person name="Kim D."/>
            <person name="Kim S."/>
            <person name="Ryu S."/>
            <person name="Song J.Y."/>
            <person name="Lee S.K."/>
        </authorList>
    </citation>
    <scope>NUCLEOTIDE SEQUENCE [LARGE SCALE GENOMIC DNA]</scope>
    <source>
        <tissue evidence="2">Muscle</tissue>
    </source>
</reference>
<accession>A0A4Z2J5K6</accession>
<sequence length="108" mass="12186">MEPSVLPPPLPELPGQASSCGRKLTLSTQREVKSRRRVSAWTSWTDSRKHSEETERNYCTYILVLGRHTCHPYQNVSEWVQLRGRAPSNTADSVDTGTSIFLALDVKD</sequence>
<feature type="compositionally biased region" description="Pro residues" evidence="1">
    <location>
        <begin position="1"/>
        <end position="12"/>
    </location>
</feature>
<evidence type="ECO:0000313" key="3">
    <source>
        <dbReference type="Proteomes" id="UP000314294"/>
    </source>
</evidence>